<dbReference type="PROSITE" id="PS50835">
    <property type="entry name" value="IG_LIKE"/>
    <property type="match status" value="2"/>
</dbReference>
<keyword evidence="2" id="KW-1133">Transmembrane helix</keyword>
<evidence type="ECO:0000256" key="2">
    <source>
        <dbReference type="SAM" id="Phobius"/>
    </source>
</evidence>
<protein>
    <recommendedName>
        <fullName evidence="4">Ig-like domain-containing protein</fullName>
    </recommendedName>
</protein>
<dbReference type="SUPFAM" id="SSF48726">
    <property type="entry name" value="Immunoglobulin"/>
    <property type="match status" value="2"/>
</dbReference>
<dbReference type="PANTHER" id="PTHR23279:SF36">
    <property type="entry name" value="DEFECTIVE PROBOSCIS EXTENSION RESPONSE 9, ISOFORM A"/>
    <property type="match status" value="1"/>
</dbReference>
<dbReference type="PROSITE" id="PS00290">
    <property type="entry name" value="IG_MHC"/>
    <property type="match status" value="1"/>
</dbReference>
<dbReference type="InterPro" id="IPR003599">
    <property type="entry name" value="Ig_sub"/>
</dbReference>
<feature type="compositionally biased region" description="Polar residues" evidence="1">
    <location>
        <begin position="310"/>
        <end position="319"/>
    </location>
</feature>
<sequence>MAGICPSWEAGRGDVLLLCVMLTLTWCSPAAPLPALLKHPARSGMLESVSQKWWHGWEDTGQPSLASDQVNITAVLGHSVTLPCRVTNLRDRTVSWIRSRDLTVLAVDQLTVTTDSRFTVVHPEETEDWLLEIHGVVDTDEGTYDCQVNTHPKISTKFHLKVLPDRGQVSILDLPVSDTGVISQSEAVGAPEDDSALRVRVLGQRWVRLPTGGTLQLVCEVSGKALTELHEYSLLYSDPLISWTLDAIPVTSLWPHTKVVVRESWGGDVVESQLEVKTLHPSDGGTYACLVPHAQPDRVTLTVTQSVETTSKLASSDQGGKSRYGKAPGAEQSTAAGAAGRAAWISGAIILLLLLVQAALCIFYIKKV</sequence>
<feature type="domain" description="Ig-like" evidence="4">
    <location>
        <begin position="63"/>
        <end position="156"/>
    </location>
</feature>
<gene>
    <name evidence="5" type="ORF">OTU49_010183</name>
</gene>
<evidence type="ECO:0000256" key="3">
    <source>
        <dbReference type="SAM" id="SignalP"/>
    </source>
</evidence>
<dbReference type="InterPro" id="IPR003598">
    <property type="entry name" value="Ig_sub2"/>
</dbReference>
<accession>A0AAW0Y8S8</accession>
<dbReference type="InterPro" id="IPR013783">
    <property type="entry name" value="Ig-like_fold"/>
</dbReference>
<reference evidence="5 6" key="1">
    <citation type="journal article" date="2024" name="BMC Genomics">
        <title>Genome assembly of redclaw crayfish (Cherax quadricarinatus) provides insights into its immune adaptation and hypoxia tolerance.</title>
        <authorList>
            <person name="Liu Z."/>
            <person name="Zheng J."/>
            <person name="Li H."/>
            <person name="Fang K."/>
            <person name="Wang S."/>
            <person name="He J."/>
            <person name="Zhou D."/>
            <person name="Weng S."/>
            <person name="Chi M."/>
            <person name="Gu Z."/>
            <person name="He J."/>
            <person name="Li F."/>
            <person name="Wang M."/>
        </authorList>
    </citation>
    <scope>NUCLEOTIDE SEQUENCE [LARGE SCALE GENOMIC DNA]</scope>
    <source>
        <strain evidence="5">ZL_2023a</strain>
    </source>
</reference>
<name>A0AAW0Y8S8_CHEQU</name>
<dbReference type="AlphaFoldDB" id="A0AAW0Y8S8"/>
<dbReference type="InterPro" id="IPR013106">
    <property type="entry name" value="Ig_V-set"/>
</dbReference>
<dbReference type="GO" id="GO:0032589">
    <property type="term" value="C:neuron projection membrane"/>
    <property type="evidence" value="ECO:0007669"/>
    <property type="project" value="TreeGrafter"/>
</dbReference>
<dbReference type="GO" id="GO:0050808">
    <property type="term" value="P:synapse organization"/>
    <property type="evidence" value="ECO:0007669"/>
    <property type="project" value="TreeGrafter"/>
</dbReference>
<dbReference type="EMBL" id="JARKIK010000005">
    <property type="protein sequence ID" value="KAK8751760.1"/>
    <property type="molecule type" value="Genomic_DNA"/>
</dbReference>
<comment type="caution">
    <text evidence="5">The sequence shown here is derived from an EMBL/GenBank/DDBJ whole genome shotgun (WGS) entry which is preliminary data.</text>
</comment>
<keyword evidence="3" id="KW-0732">Signal</keyword>
<dbReference type="PANTHER" id="PTHR23279">
    <property type="entry name" value="DEFECTIVE PROBOSCIS EXTENSION RESPONSE DPR -RELATED"/>
    <property type="match status" value="1"/>
</dbReference>
<evidence type="ECO:0000259" key="4">
    <source>
        <dbReference type="PROSITE" id="PS50835"/>
    </source>
</evidence>
<feature type="domain" description="Ig-like" evidence="4">
    <location>
        <begin position="191"/>
        <end position="302"/>
    </location>
</feature>
<feature type="chain" id="PRO_5043822186" description="Ig-like domain-containing protein" evidence="3">
    <location>
        <begin position="31"/>
        <end position="368"/>
    </location>
</feature>
<dbReference type="Gene3D" id="2.60.40.10">
    <property type="entry name" value="Immunoglobulins"/>
    <property type="match status" value="2"/>
</dbReference>
<feature type="region of interest" description="Disordered" evidence="1">
    <location>
        <begin position="310"/>
        <end position="329"/>
    </location>
</feature>
<feature type="signal peptide" evidence="3">
    <location>
        <begin position="1"/>
        <end position="30"/>
    </location>
</feature>
<dbReference type="InterPro" id="IPR003006">
    <property type="entry name" value="Ig/MHC_CS"/>
</dbReference>
<evidence type="ECO:0000256" key="1">
    <source>
        <dbReference type="SAM" id="MobiDB-lite"/>
    </source>
</evidence>
<feature type="transmembrane region" description="Helical" evidence="2">
    <location>
        <begin position="342"/>
        <end position="365"/>
    </location>
</feature>
<evidence type="ECO:0000313" key="5">
    <source>
        <dbReference type="EMBL" id="KAK8751760.1"/>
    </source>
</evidence>
<keyword evidence="2" id="KW-0472">Membrane</keyword>
<keyword evidence="2" id="KW-0812">Transmembrane</keyword>
<organism evidence="5 6">
    <name type="scientific">Cherax quadricarinatus</name>
    <name type="common">Australian red claw crayfish</name>
    <dbReference type="NCBI Taxonomy" id="27406"/>
    <lineage>
        <taxon>Eukaryota</taxon>
        <taxon>Metazoa</taxon>
        <taxon>Ecdysozoa</taxon>
        <taxon>Arthropoda</taxon>
        <taxon>Crustacea</taxon>
        <taxon>Multicrustacea</taxon>
        <taxon>Malacostraca</taxon>
        <taxon>Eumalacostraca</taxon>
        <taxon>Eucarida</taxon>
        <taxon>Decapoda</taxon>
        <taxon>Pleocyemata</taxon>
        <taxon>Astacidea</taxon>
        <taxon>Parastacoidea</taxon>
        <taxon>Parastacidae</taxon>
        <taxon>Cherax</taxon>
    </lineage>
</organism>
<evidence type="ECO:0000313" key="6">
    <source>
        <dbReference type="Proteomes" id="UP001445076"/>
    </source>
</evidence>
<dbReference type="SMART" id="SM00408">
    <property type="entry name" value="IGc2"/>
    <property type="match status" value="2"/>
</dbReference>
<dbReference type="Pfam" id="PF07686">
    <property type="entry name" value="V-set"/>
    <property type="match status" value="1"/>
</dbReference>
<dbReference type="InterPro" id="IPR037448">
    <property type="entry name" value="Zig-8"/>
</dbReference>
<dbReference type="SMART" id="SM00409">
    <property type="entry name" value="IG"/>
    <property type="match status" value="2"/>
</dbReference>
<proteinExistence type="predicted"/>
<keyword evidence="6" id="KW-1185">Reference proteome</keyword>
<dbReference type="Proteomes" id="UP001445076">
    <property type="component" value="Unassembled WGS sequence"/>
</dbReference>
<dbReference type="SMART" id="SM00406">
    <property type="entry name" value="IGv"/>
    <property type="match status" value="1"/>
</dbReference>
<dbReference type="InterPro" id="IPR036179">
    <property type="entry name" value="Ig-like_dom_sf"/>
</dbReference>
<dbReference type="InterPro" id="IPR007110">
    <property type="entry name" value="Ig-like_dom"/>
</dbReference>